<evidence type="ECO:0000313" key="2">
    <source>
        <dbReference type="Proteomes" id="UP000504628"/>
    </source>
</evidence>
<protein>
    <submittedName>
        <fullName evidence="3">Uncharacterized protein LOC118497772</fullName>
    </submittedName>
</protein>
<organism evidence="2 3">
    <name type="scientific">Phyllostomus discolor</name>
    <name type="common">pale spear-nosed bat</name>
    <dbReference type="NCBI Taxonomy" id="89673"/>
    <lineage>
        <taxon>Eukaryota</taxon>
        <taxon>Metazoa</taxon>
        <taxon>Chordata</taxon>
        <taxon>Craniata</taxon>
        <taxon>Vertebrata</taxon>
        <taxon>Euteleostomi</taxon>
        <taxon>Mammalia</taxon>
        <taxon>Eutheria</taxon>
        <taxon>Laurasiatheria</taxon>
        <taxon>Chiroptera</taxon>
        <taxon>Yangochiroptera</taxon>
        <taxon>Phyllostomidae</taxon>
        <taxon>Phyllostominae</taxon>
        <taxon>Phyllostomus</taxon>
    </lineage>
</organism>
<gene>
    <name evidence="3" type="primary">LOC118497772</name>
</gene>
<reference evidence="3" key="1">
    <citation type="submission" date="2025-08" db="UniProtKB">
        <authorList>
            <consortium name="RefSeq"/>
        </authorList>
    </citation>
    <scope>IDENTIFICATION</scope>
    <source>
        <tissue evidence="3">Muscle</tissue>
    </source>
</reference>
<evidence type="ECO:0000256" key="1">
    <source>
        <dbReference type="SAM" id="MobiDB-lite"/>
    </source>
</evidence>
<dbReference type="RefSeq" id="XP_035869210.1">
    <property type="nucleotide sequence ID" value="XM_036013317.1"/>
</dbReference>
<dbReference type="Proteomes" id="UP000504628">
    <property type="component" value="Chromosome 12"/>
</dbReference>
<sequence>MAMGLAQSRSEEEEPGVLAALPRAWRSPPSRSEGHMRGAAPPPCNPHRLQGVGVGRTQLREGPQEKDSRLGPERRRAPKPSAASAGVLGRAEPSPHRRLFRSGRPPRGPSSQTEKRGTRTPPALRTAERQAERERGWDFTRATAHVDRALTRVWGFPSLRPGDPCTRSAGARFCQPALQLRKPGLEGRALLRVTQQPGAGHCTVPPFSGPHWAWGC</sequence>
<accession>A0A7E6CQD8</accession>
<evidence type="ECO:0000313" key="3">
    <source>
        <dbReference type="RefSeq" id="XP_035869210.1"/>
    </source>
</evidence>
<dbReference type="GeneID" id="118497772"/>
<dbReference type="KEGG" id="pdic:118497772"/>
<feature type="region of interest" description="Disordered" evidence="1">
    <location>
        <begin position="1"/>
        <end position="134"/>
    </location>
</feature>
<name>A0A7E6CQD8_9CHIR</name>
<keyword evidence="2" id="KW-1185">Reference proteome</keyword>
<feature type="compositionally biased region" description="Basic and acidic residues" evidence="1">
    <location>
        <begin position="58"/>
        <end position="75"/>
    </location>
</feature>
<proteinExistence type="predicted"/>
<dbReference type="InParanoid" id="A0A7E6CQD8"/>
<dbReference type="AlphaFoldDB" id="A0A7E6CQD8"/>